<dbReference type="Pfam" id="PF00097">
    <property type="entry name" value="zf-C3HC4"/>
    <property type="match status" value="2"/>
</dbReference>
<dbReference type="PROSITE" id="PS00518">
    <property type="entry name" value="ZF_RING_1"/>
    <property type="match status" value="2"/>
</dbReference>
<dbReference type="Pfam" id="PF00643">
    <property type="entry name" value="zf-B_box"/>
    <property type="match status" value="2"/>
</dbReference>
<evidence type="ECO:0000256" key="7">
    <source>
        <dbReference type="PROSITE-ProRule" id="PRU00087"/>
    </source>
</evidence>
<feature type="domain" description="B box-type" evidence="11">
    <location>
        <begin position="920"/>
        <end position="963"/>
    </location>
</feature>
<dbReference type="SUPFAM" id="SSF81296">
    <property type="entry name" value="E set domains"/>
    <property type="match status" value="2"/>
</dbReference>
<feature type="domain" description="B box-type" evidence="11">
    <location>
        <begin position="859"/>
        <end position="907"/>
    </location>
</feature>
<keyword evidence="4 6" id="KW-0863">Zinc-finger</keyword>
<evidence type="ECO:0008006" key="14">
    <source>
        <dbReference type="Google" id="ProtNLM"/>
    </source>
</evidence>
<protein>
    <recommendedName>
        <fullName evidence="14">E3 ubiquitin-protein ligase TRIM71</fullName>
    </recommendedName>
</protein>
<feature type="domain" description="RING-type" evidence="10">
    <location>
        <begin position="781"/>
        <end position="824"/>
    </location>
</feature>
<dbReference type="Pfam" id="PF00630">
    <property type="entry name" value="Filamin"/>
    <property type="match status" value="2"/>
</dbReference>
<dbReference type="Pfam" id="PF01436">
    <property type="entry name" value="NHL"/>
    <property type="match status" value="3"/>
</dbReference>
<comment type="caution">
    <text evidence="12">The sequence shown here is derived from an EMBL/GenBank/DDBJ whole genome shotgun (WGS) entry which is preliminary data.</text>
</comment>
<sequence>MESFMRNLTKQVTCSICLETFKEPKIISCFHTFCCECLEKHARVSRSHGKFQCPECQAELLLPEGNRFEALPTSFFHNSLLNILAVRQSGDGTNITCGNCKRTSSNVHYCFDCARFMCSECLNAHEIMRDAFEGHKVMSVTDFQDQDYEALLKRQPFCTMKYHEREMTRFYCLQCQCCVCHLCIVTDHKSHEVILLDEAADNEKGNIMADAVMSRTRENDLKATIRQFHHTASELRDNAQLAKRGVSQAAEQKIAEIRERERQAIELIETTCVTRLQRINSAQEAVESLMKQNDKVADFAENLVQKSSSWDIMQNRHNLKQRFEELRGIQAAQYHQNSFIKFYPAPAVGFNLGDIATEDIADASRSTLEGLDQTLQAGLEAKFILCPKTPDGEISNQPDLKQQTEVLIQPDKDVTQITVYNAEDGRFEVKFIPKVPGAYSIEVKINGDTLANSPFTLAVNERELTVVGELDLNLLEGERVDNLFGIAVNTKGNIAVTDYIKDCIYIFDKNGKCLRKIEVKGQVNGLHGVTYLNDDEILIADTNNGRIQQINIQTGTVVKTLGKVGAGIGEFSFPTGVCLDEERHIVVADCDNRRIQVMSREGETISMFGNIGSEKLKLPCCCLPYKNKFFISDWDDYCIKAFDKSGTFLHKFGKKGNQEGQFDFPISLLIDSSNNLLVCDLLNNRVQQFSLDGRFTGKSITHLPEPRGIAATPDGRILVTTPEKFHHTVSELRNNAQLAKREVSQAAEQKIAEIRERERQATESIEKTCSFLRNLTKQVTCSVCLETYKEPKIISCFHTFCCDCLEKHARVSQRHGKFRCPECQAEIHLPERNRFEALPTSFFHNSLLNILAVRQSGDGTNVTCGNCKKTSSNVHYCFDCARFMCSDCLNAHEIMRDSFEGHKVMPVKDFQDQDYEALLKRQPFCTKKYHEREMTRFYCLQCQCCVCHLCIVTDHQSHKVQLLDEAADNEKGNIMADAAESRTREKDLKETLQQFQNTANSLQENARVAKRGVSQAAEKMIADIRERERKAIESIDTTCVTRLQKINSARQAVESLMKQNNKVADFAENLVQKSSSWDIMQNKHNLKQRFEELRGIQAAQHHQTSFIKFYPTPAVGFNLGDIATEDIADASRSTLEGLDQTFQAGFEAKFILSPKTPDGEISNQPDLKQQIEVLIQPDKDVTQVTVCNTENGRLEVKFIPKVPGAYSIEMKINGDTLANSPFTVAVKERELIVVGELDLTLLEGERVDDLFGIAVNTIGNIAVIDIGKNCAYIFDKNGQCLRKIGLEQFRDPLGVTYLNDDEILIADAGNGRIQQINIQTGTVVKTLGRAGVGKKFSYSL</sequence>
<evidence type="ECO:0000256" key="4">
    <source>
        <dbReference type="ARBA" id="ARBA00022771"/>
    </source>
</evidence>
<keyword evidence="9" id="KW-0175">Coiled coil</keyword>
<evidence type="ECO:0000313" key="13">
    <source>
        <dbReference type="Proteomes" id="UP001159428"/>
    </source>
</evidence>
<dbReference type="PROSITE" id="PS51125">
    <property type="entry name" value="NHL"/>
    <property type="match status" value="3"/>
</dbReference>
<dbReference type="Proteomes" id="UP001159428">
    <property type="component" value="Unassembled WGS sequence"/>
</dbReference>
<dbReference type="InterPro" id="IPR001258">
    <property type="entry name" value="NHL_repeat"/>
</dbReference>
<evidence type="ECO:0000256" key="1">
    <source>
        <dbReference type="ARBA" id="ARBA00008518"/>
    </source>
</evidence>
<dbReference type="InterPro" id="IPR014756">
    <property type="entry name" value="Ig_E-set"/>
</dbReference>
<dbReference type="InterPro" id="IPR017907">
    <property type="entry name" value="Znf_RING_CS"/>
</dbReference>
<dbReference type="InterPro" id="IPR001841">
    <property type="entry name" value="Znf_RING"/>
</dbReference>
<dbReference type="InterPro" id="IPR018957">
    <property type="entry name" value="Znf_C3HC4_RING-type"/>
</dbReference>
<keyword evidence="13" id="KW-1185">Reference proteome</keyword>
<dbReference type="CDD" id="cd05819">
    <property type="entry name" value="NHL"/>
    <property type="match status" value="1"/>
</dbReference>
<evidence type="ECO:0000256" key="9">
    <source>
        <dbReference type="SAM" id="Coils"/>
    </source>
</evidence>
<dbReference type="InterPro" id="IPR013783">
    <property type="entry name" value="Ig-like_fold"/>
</dbReference>
<dbReference type="Gene3D" id="2.40.10.500">
    <property type="match status" value="1"/>
</dbReference>
<dbReference type="CDD" id="cd19756">
    <property type="entry name" value="Bbox2"/>
    <property type="match status" value="2"/>
</dbReference>
<dbReference type="PROSITE" id="PS50089">
    <property type="entry name" value="ZF_RING_2"/>
    <property type="match status" value="2"/>
</dbReference>
<feature type="coiled-coil region" evidence="9">
    <location>
        <begin position="729"/>
        <end position="764"/>
    </location>
</feature>
<dbReference type="InterPro" id="IPR001298">
    <property type="entry name" value="Filamin/ABP280_rpt"/>
</dbReference>
<dbReference type="SUPFAM" id="SSF101898">
    <property type="entry name" value="NHL repeat"/>
    <property type="match status" value="1"/>
</dbReference>
<dbReference type="PANTHER" id="PTHR25462">
    <property type="entry name" value="BONUS, ISOFORM C-RELATED"/>
    <property type="match status" value="1"/>
</dbReference>
<feature type="domain" description="RING-type" evidence="10">
    <location>
        <begin position="14"/>
        <end position="57"/>
    </location>
</feature>
<evidence type="ECO:0000313" key="12">
    <source>
        <dbReference type="EMBL" id="CAH3161661.1"/>
    </source>
</evidence>
<dbReference type="SMART" id="SM00336">
    <property type="entry name" value="BBOX"/>
    <property type="match status" value="3"/>
</dbReference>
<dbReference type="Gene3D" id="3.30.160.60">
    <property type="entry name" value="Classic Zinc Finger"/>
    <property type="match status" value="2"/>
</dbReference>
<feature type="coiled-coil region" evidence="9">
    <location>
        <begin position="978"/>
        <end position="1012"/>
    </location>
</feature>
<keyword evidence="5" id="KW-0862">Zinc</keyword>
<dbReference type="SUPFAM" id="SSF57845">
    <property type="entry name" value="B-box zinc-binding domain"/>
    <property type="match status" value="2"/>
</dbReference>
<dbReference type="PROSITE" id="PS50119">
    <property type="entry name" value="ZF_BBOX"/>
    <property type="match status" value="4"/>
</dbReference>
<dbReference type="InterPro" id="IPR011042">
    <property type="entry name" value="6-blade_b-propeller_TolB-like"/>
</dbReference>
<feature type="repeat" description="NHL" evidence="8">
    <location>
        <begin position="649"/>
        <end position="692"/>
    </location>
</feature>
<reference evidence="12 13" key="1">
    <citation type="submission" date="2022-05" db="EMBL/GenBank/DDBJ databases">
        <authorList>
            <consortium name="Genoscope - CEA"/>
            <person name="William W."/>
        </authorList>
    </citation>
    <scope>NUCLEOTIDE SEQUENCE [LARGE SCALE GENOMIC DNA]</scope>
</reference>
<dbReference type="Gene3D" id="2.120.10.30">
    <property type="entry name" value="TolB, C-terminal domain"/>
    <property type="match status" value="3"/>
</dbReference>
<comment type="similarity">
    <text evidence="1">Belongs to the TRIM/RBCC family.</text>
</comment>
<keyword evidence="3" id="KW-0677">Repeat</keyword>
<accession>A0AAU9Y0U4</accession>
<dbReference type="SMART" id="SM00557">
    <property type="entry name" value="IG_FLMN"/>
    <property type="match status" value="2"/>
</dbReference>
<dbReference type="PROSITE" id="PS50194">
    <property type="entry name" value="FILAMIN_REPEAT"/>
    <property type="match status" value="2"/>
</dbReference>
<feature type="repeat" description="NHL" evidence="8">
    <location>
        <begin position="485"/>
        <end position="510"/>
    </location>
</feature>
<evidence type="ECO:0000256" key="6">
    <source>
        <dbReference type="PROSITE-ProRule" id="PRU00024"/>
    </source>
</evidence>
<dbReference type="SUPFAM" id="SSF57850">
    <property type="entry name" value="RING/U-box"/>
    <property type="match status" value="2"/>
</dbReference>
<keyword evidence="2" id="KW-0479">Metal-binding</keyword>
<dbReference type="InterPro" id="IPR000315">
    <property type="entry name" value="Znf_B-box"/>
</dbReference>
<feature type="repeat" description="Filamin" evidence="7">
    <location>
        <begin position="1125"/>
        <end position="1226"/>
    </location>
</feature>
<dbReference type="InterPro" id="IPR047153">
    <property type="entry name" value="TRIM45/56/19-like"/>
</dbReference>
<feature type="repeat" description="NHL" evidence="8">
    <location>
        <begin position="558"/>
        <end position="601"/>
    </location>
</feature>
<dbReference type="InterPro" id="IPR013083">
    <property type="entry name" value="Znf_RING/FYVE/PHD"/>
</dbReference>
<dbReference type="SMART" id="SM00184">
    <property type="entry name" value="RING"/>
    <property type="match status" value="2"/>
</dbReference>
<feature type="domain" description="B box-type" evidence="11">
    <location>
        <begin position="92"/>
        <end position="140"/>
    </location>
</feature>
<dbReference type="EMBL" id="CALNXJ010000081">
    <property type="protein sequence ID" value="CAH3161661.1"/>
    <property type="molecule type" value="Genomic_DNA"/>
</dbReference>
<dbReference type="Gene3D" id="2.60.40.10">
    <property type="entry name" value="Immunoglobulins"/>
    <property type="match status" value="2"/>
</dbReference>
<proteinExistence type="inferred from homology"/>
<dbReference type="InterPro" id="IPR017868">
    <property type="entry name" value="Filamin/ABP280_repeat-like"/>
</dbReference>
<name>A0AAU9Y0U4_9CNID</name>
<gene>
    <name evidence="12" type="ORF">PMEA_00033971</name>
</gene>
<evidence type="ECO:0000256" key="3">
    <source>
        <dbReference type="ARBA" id="ARBA00022737"/>
    </source>
</evidence>
<dbReference type="SUPFAM" id="SSF63829">
    <property type="entry name" value="Calcium-dependent phosphotriesterase"/>
    <property type="match status" value="1"/>
</dbReference>
<feature type="domain" description="B box-type" evidence="11">
    <location>
        <begin position="153"/>
        <end position="196"/>
    </location>
</feature>
<evidence type="ECO:0000256" key="5">
    <source>
        <dbReference type="ARBA" id="ARBA00022833"/>
    </source>
</evidence>
<evidence type="ECO:0000256" key="2">
    <source>
        <dbReference type="ARBA" id="ARBA00022723"/>
    </source>
</evidence>
<evidence type="ECO:0000259" key="10">
    <source>
        <dbReference type="PROSITE" id="PS50089"/>
    </source>
</evidence>
<evidence type="ECO:0000256" key="8">
    <source>
        <dbReference type="PROSITE-ProRule" id="PRU00504"/>
    </source>
</evidence>
<feature type="repeat" description="Filamin" evidence="7">
    <location>
        <begin position="358"/>
        <end position="459"/>
    </location>
</feature>
<organism evidence="12 13">
    <name type="scientific">Pocillopora meandrina</name>
    <dbReference type="NCBI Taxonomy" id="46732"/>
    <lineage>
        <taxon>Eukaryota</taxon>
        <taxon>Metazoa</taxon>
        <taxon>Cnidaria</taxon>
        <taxon>Anthozoa</taxon>
        <taxon>Hexacorallia</taxon>
        <taxon>Scleractinia</taxon>
        <taxon>Astrocoeniina</taxon>
        <taxon>Pocilloporidae</taxon>
        <taxon>Pocillopora</taxon>
    </lineage>
</organism>
<dbReference type="Gene3D" id="3.30.40.10">
    <property type="entry name" value="Zinc/RING finger domain, C3HC4 (zinc finger)"/>
    <property type="match status" value="2"/>
</dbReference>
<dbReference type="PANTHER" id="PTHR25462:SF296">
    <property type="entry name" value="MEIOTIC P26, ISOFORM F"/>
    <property type="match status" value="1"/>
</dbReference>
<evidence type="ECO:0000259" key="11">
    <source>
        <dbReference type="PROSITE" id="PS50119"/>
    </source>
</evidence>
<dbReference type="GO" id="GO:0008270">
    <property type="term" value="F:zinc ion binding"/>
    <property type="evidence" value="ECO:0007669"/>
    <property type="project" value="UniProtKB-KW"/>
</dbReference>